<evidence type="ECO:0000313" key="13">
    <source>
        <dbReference type="Proteomes" id="UP000218231"/>
    </source>
</evidence>
<dbReference type="GO" id="GO:0008270">
    <property type="term" value="F:zinc ion binding"/>
    <property type="evidence" value="ECO:0007669"/>
    <property type="project" value="InterPro"/>
</dbReference>
<protein>
    <recommendedName>
        <fullName evidence="3">Transcription initiation factor TFIID subunit 2</fullName>
    </recommendedName>
</protein>
<dbReference type="OrthoDB" id="308861at2759"/>
<comment type="caution">
    <text evidence="12">The sequence shown here is derived from an EMBL/GenBank/DDBJ whole genome shotgun (WGS) entry which is preliminary data.</text>
</comment>
<keyword evidence="5" id="KW-0804">Transcription</keyword>
<dbReference type="Gene3D" id="2.60.40.1730">
    <property type="entry name" value="tricorn interacting facor f3 domain"/>
    <property type="match status" value="1"/>
</dbReference>
<feature type="compositionally biased region" description="Low complexity" evidence="7">
    <location>
        <begin position="1034"/>
        <end position="1056"/>
    </location>
</feature>
<evidence type="ECO:0000256" key="5">
    <source>
        <dbReference type="ARBA" id="ARBA00023163"/>
    </source>
</evidence>
<dbReference type="AlphaFoldDB" id="A0A2A2KCA1"/>
<dbReference type="Pfam" id="PF25316">
    <property type="entry name" value="TAF2_3rd"/>
    <property type="match status" value="1"/>
</dbReference>
<evidence type="ECO:0000259" key="11">
    <source>
        <dbReference type="Pfam" id="PF25577"/>
    </source>
</evidence>
<evidence type="ECO:0000256" key="7">
    <source>
        <dbReference type="SAM" id="MobiDB-lite"/>
    </source>
</evidence>
<dbReference type="Pfam" id="PF25577">
    <property type="entry name" value="TPR_TAF2_C"/>
    <property type="match status" value="1"/>
</dbReference>
<dbReference type="GO" id="GO:0008237">
    <property type="term" value="F:metallopeptidase activity"/>
    <property type="evidence" value="ECO:0007669"/>
    <property type="project" value="InterPro"/>
</dbReference>
<evidence type="ECO:0000259" key="9">
    <source>
        <dbReference type="Pfam" id="PF17900"/>
    </source>
</evidence>
<evidence type="ECO:0000256" key="6">
    <source>
        <dbReference type="ARBA" id="ARBA00023242"/>
    </source>
</evidence>
<keyword evidence="6" id="KW-0539">Nucleus</keyword>
<comment type="subcellular location">
    <subcellularLocation>
        <location evidence="1">Nucleus</location>
    </subcellularLocation>
</comment>
<dbReference type="EMBL" id="LIAE01009017">
    <property type="protein sequence ID" value="PAV71459.1"/>
    <property type="molecule type" value="Genomic_DNA"/>
</dbReference>
<dbReference type="InterPro" id="IPR042097">
    <property type="entry name" value="Aminopeptidase_N-like_N_sf"/>
</dbReference>
<dbReference type="Pfam" id="PF17900">
    <property type="entry name" value="Peptidase_M1_N"/>
    <property type="match status" value="1"/>
</dbReference>
<dbReference type="SUPFAM" id="SSF63737">
    <property type="entry name" value="Leukotriene A4 hydrolase N-terminal domain"/>
    <property type="match status" value="1"/>
</dbReference>
<accession>A0A2A2KCA1</accession>
<evidence type="ECO:0000256" key="2">
    <source>
        <dbReference type="ARBA" id="ARBA00010937"/>
    </source>
</evidence>
<evidence type="ECO:0000259" key="8">
    <source>
        <dbReference type="Pfam" id="PF01433"/>
    </source>
</evidence>
<feature type="domain" description="Transcription initiation factor TFIID subunit 2 Ig-like" evidence="10">
    <location>
        <begin position="532"/>
        <end position="665"/>
    </location>
</feature>
<evidence type="ECO:0000313" key="12">
    <source>
        <dbReference type="EMBL" id="PAV71459.1"/>
    </source>
</evidence>
<evidence type="ECO:0000256" key="3">
    <source>
        <dbReference type="ARBA" id="ARBA00017363"/>
    </source>
</evidence>
<sequence length="1193" mass="134719">MVNGAVNGHVPDQGGGQQQQQRQAAVQEELTTAPHIECADEIRVLTQVVIIDQIDFAAESLRVHTDLIIAPIVPNLTAIPLHLGNYALLPNEADFSGSVTMNDIDAEYVRINTFKDTVSELKNPAIGEFSSKVYETYTEKDYQLLIMVPDSLREFVGEQQSIKVSIDVMVVKPKHGIQFSHATGMDGITEKGAHLFTYRSSYMSGTREWLPCRDSPDQLSLWRLKITCDVSHTAVASAELVDVELSQEPDVKVYHFQQSIPTTACSIGFAVGQFVPIAHPEVSEVTSFALPGLVSLVKHTTFPVGKIMEYFEELLSCRFPYSSYKLAFVDKIPDDVTVYAGLTLFSVNVLYHKKIIDAVQESRQLLAFGVAQQFFGSFITPSHWVDWWLVKSLARLITSFYIEKVFGTSEFLYQLKRTLQSVVLRPRLTHSPRINLHFDPRNERTCSPLYADALAKKGHLVLRMLYKRLGHELFFQVLQKILTVAQQMSGRRDKPVCWTHLVISTESFFRTLMTVSGQEMRTFQDYWIYEGGHVVIEVSFQFNRKRNIIELEAKQDIEQGNGRMRYLGPLTVVVQELDGSFSHTVQIDSDISRSELQCHSKGRRQKKASLNLLFFLFFYFQKKVPLYTGEEIEIDLTNMDQDSPVLWLRVDPEFLLLRNVFIHQPAFHWEYMLKYERDVLAQFQALERLQQFPSAQSRNVLMETIINSNFFYRVRCRAAYVLTSVMSRMTESWTGTPMLITLFREKYGSQSQPQIPKSNNFVATSSNLQAYFLMQALPQAVANLRMANGFCVREVELFIMDLIKFNDNSINRYSDDHYRACLINALTSTLVPVNTLGGGTIQTPDQLSAEMREVLKELTQALNMDTLKPSFGRVVGIAALNGIYQMQRHGYLPSDTRLFWKFAGSKICVQMRKSAISIIADRITSVRDQTCAHDLMKLYDLAQTDSDPTIRYLIPSLLAHNPPFATYNNYDIGPHYPCNTVAQADRLWEASTNHQIDPRTRLGCLDVYFSMFGLGIPPVKGGPPHAPGHHRAFSNSAAGSSATHSSSSHPMNSSSNWIDWSSAGGQMSANAGTFDEIHHGSPAVANQQASRINDDILHRPSTSCASGVGTTSNKDSEGRTTDINIVKKEEFTKMVSGSNQGKTERRNSQGSSLNLPDPKILDDLEQHARAIASSMDCLLRDMKWHFFLIKSKF</sequence>
<dbReference type="STRING" id="2018661.A0A2A2KCA1"/>
<dbReference type="CDD" id="cd09839">
    <property type="entry name" value="M1_like_TAF2"/>
    <property type="match status" value="1"/>
</dbReference>
<comment type="similarity">
    <text evidence="2">Belongs to the TAF2 family.</text>
</comment>
<reference evidence="12 13" key="1">
    <citation type="journal article" date="2017" name="Curr. Biol.">
        <title>Genome architecture and evolution of a unichromosomal asexual nematode.</title>
        <authorList>
            <person name="Fradin H."/>
            <person name="Zegar C."/>
            <person name="Gutwein M."/>
            <person name="Lucas J."/>
            <person name="Kovtun M."/>
            <person name="Corcoran D."/>
            <person name="Baugh L.R."/>
            <person name="Kiontke K."/>
            <person name="Gunsalus K."/>
            <person name="Fitch D.H."/>
            <person name="Piano F."/>
        </authorList>
    </citation>
    <scope>NUCLEOTIDE SEQUENCE [LARGE SCALE GENOMIC DNA]</scope>
    <source>
        <strain evidence="12">PF1309</strain>
    </source>
</reference>
<feature type="domain" description="Peptidase M1 membrane alanine aminopeptidase" evidence="8">
    <location>
        <begin position="306"/>
        <end position="490"/>
    </location>
</feature>
<keyword evidence="4" id="KW-0805">Transcription regulation</keyword>
<keyword evidence="13" id="KW-1185">Reference proteome</keyword>
<evidence type="ECO:0000256" key="1">
    <source>
        <dbReference type="ARBA" id="ARBA00004123"/>
    </source>
</evidence>
<dbReference type="GO" id="GO:0000976">
    <property type="term" value="F:transcription cis-regulatory region binding"/>
    <property type="evidence" value="ECO:0007669"/>
    <property type="project" value="TreeGrafter"/>
</dbReference>
<organism evidence="12 13">
    <name type="scientific">Diploscapter pachys</name>
    <dbReference type="NCBI Taxonomy" id="2018661"/>
    <lineage>
        <taxon>Eukaryota</taxon>
        <taxon>Metazoa</taxon>
        <taxon>Ecdysozoa</taxon>
        <taxon>Nematoda</taxon>
        <taxon>Chromadorea</taxon>
        <taxon>Rhabditida</taxon>
        <taxon>Rhabditina</taxon>
        <taxon>Rhabditomorpha</taxon>
        <taxon>Rhabditoidea</taxon>
        <taxon>Rhabditidae</taxon>
        <taxon>Diploscapter</taxon>
    </lineage>
</organism>
<evidence type="ECO:0000259" key="10">
    <source>
        <dbReference type="Pfam" id="PF25316"/>
    </source>
</evidence>
<dbReference type="Proteomes" id="UP000218231">
    <property type="component" value="Unassembled WGS sequence"/>
</dbReference>
<evidence type="ECO:0000256" key="4">
    <source>
        <dbReference type="ARBA" id="ARBA00023015"/>
    </source>
</evidence>
<feature type="region of interest" description="Disordered" evidence="7">
    <location>
        <begin position="1"/>
        <end position="28"/>
    </location>
</feature>
<dbReference type="InterPro" id="IPR027268">
    <property type="entry name" value="Peptidase_M4/M1_CTD_sf"/>
</dbReference>
<feature type="region of interest" description="Disordered" evidence="7">
    <location>
        <begin position="1134"/>
        <end position="1158"/>
    </location>
</feature>
<dbReference type="Pfam" id="PF01433">
    <property type="entry name" value="Peptidase_M1"/>
    <property type="match status" value="1"/>
</dbReference>
<dbReference type="PANTHER" id="PTHR15137:SF9">
    <property type="entry name" value="TRANSCRIPTION INITIATION FACTOR TFIID SUBUNIT 2"/>
    <property type="match status" value="1"/>
</dbReference>
<dbReference type="GO" id="GO:0003682">
    <property type="term" value="F:chromatin binding"/>
    <property type="evidence" value="ECO:0007669"/>
    <property type="project" value="TreeGrafter"/>
</dbReference>
<feature type="region of interest" description="Disordered" evidence="7">
    <location>
        <begin position="1020"/>
        <end position="1059"/>
    </location>
</feature>
<feature type="compositionally biased region" description="Polar residues" evidence="7">
    <location>
        <begin position="1100"/>
        <end position="1113"/>
    </location>
</feature>
<name>A0A2A2KCA1_9BILA</name>
<dbReference type="GO" id="GO:0006367">
    <property type="term" value="P:transcription initiation at RNA polymerase II promoter"/>
    <property type="evidence" value="ECO:0007669"/>
    <property type="project" value="TreeGrafter"/>
</dbReference>
<gene>
    <name evidence="12" type="ORF">WR25_22823</name>
</gene>
<dbReference type="Gene3D" id="1.10.390.10">
    <property type="entry name" value="Neutral Protease Domain 2"/>
    <property type="match status" value="1"/>
</dbReference>
<dbReference type="InterPro" id="IPR057345">
    <property type="entry name" value="Ig-like_TAF2"/>
</dbReference>
<dbReference type="InterPro" id="IPR045357">
    <property type="entry name" value="Aminopeptidase_N-like_N"/>
</dbReference>
<dbReference type="GO" id="GO:0005669">
    <property type="term" value="C:transcription factor TFIID complex"/>
    <property type="evidence" value="ECO:0007669"/>
    <property type="project" value="InterPro"/>
</dbReference>
<dbReference type="InterPro" id="IPR057991">
    <property type="entry name" value="TPR_TAF2_C"/>
</dbReference>
<proteinExistence type="inferred from homology"/>
<dbReference type="InterPro" id="IPR014782">
    <property type="entry name" value="Peptidase_M1_dom"/>
</dbReference>
<feature type="domain" description="Transcription initiation factor TFIID subunit 2 TPR repeats" evidence="11">
    <location>
        <begin position="667"/>
        <end position="1017"/>
    </location>
</feature>
<dbReference type="InterPro" id="IPR037813">
    <property type="entry name" value="TAF2"/>
</dbReference>
<dbReference type="PANTHER" id="PTHR15137">
    <property type="entry name" value="TRANSCRIPTION INITIATION FACTOR TFIID"/>
    <property type="match status" value="1"/>
</dbReference>
<feature type="region of interest" description="Disordered" evidence="7">
    <location>
        <begin position="1098"/>
        <end position="1120"/>
    </location>
</feature>
<dbReference type="GO" id="GO:0016251">
    <property type="term" value="F:RNA polymerase II general transcription initiation factor activity"/>
    <property type="evidence" value="ECO:0007669"/>
    <property type="project" value="TreeGrafter"/>
</dbReference>
<feature type="domain" description="Aminopeptidase N-like N-terminal" evidence="9">
    <location>
        <begin position="104"/>
        <end position="262"/>
    </location>
</feature>
<dbReference type="SUPFAM" id="SSF55486">
    <property type="entry name" value="Metalloproteases ('zincins'), catalytic domain"/>
    <property type="match status" value="1"/>
</dbReference>